<dbReference type="Gene3D" id="3.90.226.10">
    <property type="entry name" value="2-enoyl-CoA Hydratase, Chain A, domain 1"/>
    <property type="match status" value="1"/>
</dbReference>
<evidence type="ECO:0000256" key="3">
    <source>
        <dbReference type="ARBA" id="ARBA00022679"/>
    </source>
</evidence>
<evidence type="ECO:0000256" key="9">
    <source>
        <dbReference type="ARBA" id="ARBA00022840"/>
    </source>
</evidence>
<evidence type="ECO:0000256" key="12">
    <source>
        <dbReference type="ARBA" id="ARBA00025280"/>
    </source>
</evidence>
<comment type="function">
    <text evidence="12 13">Component of the acetyl coenzyme A carboxylase (ACC) complex. Biotin carboxylase (BC) catalyzes the carboxylation of biotin on its carrier protein (BCCP) and then the CO(2) group is transferred by the transcarboxylase to acetyl-CoA to form malonyl-CoA.</text>
</comment>
<dbReference type="HAMAP" id="MF_01395">
    <property type="entry name" value="AcetylCoA_CT_beta"/>
    <property type="match status" value="1"/>
</dbReference>
<comment type="cofactor">
    <cofactor evidence="13">
        <name>Zn(2+)</name>
        <dbReference type="ChEBI" id="CHEBI:29105"/>
    </cofactor>
    <text evidence="13">Binds 1 zinc ion per subunit.</text>
</comment>
<dbReference type="GO" id="GO:0005524">
    <property type="term" value="F:ATP binding"/>
    <property type="evidence" value="ECO:0007669"/>
    <property type="project" value="UniProtKB-KW"/>
</dbReference>
<dbReference type="GO" id="GO:0006633">
    <property type="term" value="P:fatty acid biosynthetic process"/>
    <property type="evidence" value="ECO:0007669"/>
    <property type="project" value="UniProtKB-KW"/>
</dbReference>
<keyword evidence="15" id="KW-0436">Ligase</keyword>
<dbReference type="PANTHER" id="PTHR42995:SF5">
    <property type="entry name" value="ACETYL-COENZYME A CARBOXYLASE CARBOXYL TRANSFERASE SUBUNIT BETA, CHLOROPLASTIC"/>
    <property type="match status" value="1"/>
</dbReference>
<comment type="subcellular location">
    <subcellularLocation>
        <location evidence="1 13">Cytoplasm</location>
    </subcellularLocation>
</comment>
<comment type="pathway">
    <text evidence="13">Lipid metabolism; malonyl-CoA biosynthesis; malonyl-CoA from acetyl-CoA: step 1/1.</text>
</comment>
<dbReference type="GO" id="GO:0008270">
    <property type="term" value="F:zinc ion binding"/>
    <property type="evidence" value="ECO:0007669"/>
    <property type="project" value="UniProtKB-UniRule"/>
</dbReference>
<keyword evidence="2 13" id="KW-0444">Lipid biosynthesis</keyword>
<feature type="binding site" evidence="13">
    <location>
        <position position="42"/>
    </location>
    <ligand>
        <name>Zn(2+)</name>
        <dbReference type="ChEBI" id="CHEBI:29105"/>
    </ligand>
</feature>
<dbReference type="UniPathway" id="UPA00655">
    <property type="reaction ID" value="UER00711"/>
</dbReference>
<dbReference type="GO" id="GO:0016743">
    <property type="term" value="F:carboxyl- or carbamoyltransferase activity"/>
    <property type="evidence" value="ECO:0007669"/>
    <property type="project" value="UniProtKB-UniRule"/>
</dbReference>
<dbReference type="InterPro" id="IPR000438">
    <property type="entry name" value="Acetyl_CoA_COase_Trfase_b_su"/>
</dbReference>
<feature type="binding site" evidence="13">
    <location>
        <position position="61"/>
    </location>
    <ligand>
        <name>Zn(2+)</name>
        <dbReference type="ChEBI" id="CHEBI:29105"/>
    </ligand>
</feature>
<sequence>MPGWGARIRNWIYKRREYSRSIPETESGLASIDGVFTKCEGCGQPIYEKDLEVRFNVCPHCQFHYPLPAPRRVRLLADRGSFEERDAGMVAGDPLGFEDYQEKLDKARKKTGLDDAVLSGTVRIGGYPVALAAMDFRFIGGSMGSVVGERISRIIELAYDEELPLVIVSSSGGARMYEGIYSLMQMAKTSVALSRYMTGSRPYVSVLTDPTFGGVTASFATAADVVIAEPGARIGFAGARVIESTTRERLPEGFQTAEFQREHGLVDRIVHRLELKNDLERFLGFLV</sequence>
<evidence type="ECO:0000256" key="4">
    <source>
        <dbReference type="ARBA" id="ARBA00022723"/>
    </source>
</evidence>
<accession>A0A6J4R4C0</accession>
<comment type="catalytic activity">
    <reaction evidence="13">
        <text>N(6)-carboxybiotinyl-L-lysyl-[protein] + acetyl-CoA = N(6)-biotinyl-L-lysyl-[protein] + malonyl-CoA</text>
        <dbReference type="Rhea" id="RHEA:54728"/>
        <dbReference type="Rhea" id="RHEA-COMP:10505"/>
        <dbReference type="Rhea" id="RHEA-COMP:10506"/>
        <dbReference type="ChEBI" id="CHEBI:57288"/>
        <dbReference type="ChEBI" id="CHEBI:57384"/>
        <dbReference type="ChEBI" id="CHEBI:83144"/>
        <dbReference type="ChEBI" id="CHEBI:83145"/>
        <dbReference type="EC" id="2.1.3.15"/>
    </reaction>
</comment>
<reference evidence="15" key="1">
    <citation type="submission" date="2020-02" db="EMBL/GenBank/DDBJ databases">
        <authorList>
            <person name="Meier V. D."/>
        </authorList>
    </citation>
    <scope>NUCLEOTIDE SEQUENCE</scope>
    <source>
        <strain evidence="15">AVDCRST_MAG28</strain>
    </source>
</reference>
<dbReference type="InterPro" id="IPR041010">
    <property type="entry name" value="Znf-ACC"/>
</dbReference>
<keyword evidence="5 13" id="KW-0547">Nucleotide-binding</keyword>
<dbReference type="SUPFAM" id="SSF52096">
    <property type="entry name" value="ClpP/crotonase"/>
    <property type="match status" value="1"/>
</dbReference>
<keyword evidence="10 13" id="KW-0443">Lipid metabolism</keyword>
<dbReference type="GO" id="GO:0003989">
    <property type="term" value="F:acetyl-CoA carboxylase activity"/>
    <property type="evidence" value="ECO:0007669"/>
    <property type="project" value="InterPro"/>
</dbReference>
<keyword evidence="9 13" id="KW-0067">ATP-binding</keyword>
<feature type="binding site" evidence="13">
    <location>
        <position position="39"/>
    </location>
    <ligand>
        <name>Zn(2+)</name>
        <dbReference type="ChEBI" id="CHEBI:29105"/>
    </ligand>
</feature>
<dbReference type="AlphaFoldDB" id="A0A6J4R4C0"/>
<proteinExistence type="inferred from homology"/>
<dbReference type="EMBL" id="CADCVE010000057">
    <property type="protein sequence ID" value="CAA9456903.1"/>
    <property type="molecule type" value="Genomic_DNA"/>
</dbReference>
<keyword evidence="8 13" id="KW-0862">Zinc</keyword>
<evidence type="ECO:0000256" key="7">
    <source>
        <dbReference type="ARBA" id="ARBA00022832"/>
    </source>
</evidence>
<evidence type="ECO:0000256" key="8">
    <source>
        <dbReference type="ARBA" id="ARBA00022833"/>
    </source>
</evidence>
<keyword evidence="4 13" id="KW-0479">Metal-binding</keyword>
<feature type="zinc finger region" description="C4-type" evidence="13">
    <location>
        <begin position="39"/>
        <end position="61"/>
    </location>
</feature>
<evidence type="ECO:0000313" key="15">
    <source>
        <dbReference type="EMBL" id="CAA9456903.1"/>
    </source>
</evidence>
<keyword evidence="6 13" id="KW-0863">Zinc-finger</keyword>
<dbReference type="PRINTS" id="PR01070">
    <property type="entry name" value="ACCCTRFRASEB"/>
</dbReference>
<dbReference type="PROSITE" id="PS50980">
    <property type="entry name" value="COA_CT_NTER"/>
    <property type="match status" value="1"/>
</dbReference>
<gene>
    <name evidence="13" type="primary">accD</name>
    <name evidence="15" type="ORF">AVDCRST_MAG28-2496</name>
</gene>
<evidence type="ECO:0000256" key="1">
    <source>
        <dbReference type="ARBA" id="ARBA00004496"/>
    </source>
</evidence>
<dbReference type="EC" id="2.1.3.15" evidence="13"/>
<organism evidence="15">
    <name type="scientific">uncultured Rubrobacteraceae bacterium</name>
    <dbReference type="NCBI Taxonomy" id="349277"/>
    <lineage>
        <taxon>Bacteria</taxon>
        <taxon>Bacillati</taxon>
        <taxon>Actinomycetota</taxon>
        <taxon>Rubrobacteria</taxon>
        <taxon>Rubrobacterales</taxon>
        <taxon>Rubrobacteraceae</taxon>
        <taxon>environmental samples</taxon>
    </lineage>
</organism>
<evidence type="ECO:0000256" key="11">
    <source>
        <dbReference type="ARBA" id="ARBA00023160"/>
    </source>
</evidence>
<evidence type="ECO:0000256" key="13">
    <source>
        <dbReference type="HAMAP-Rule" id="MF_01395"/>
    </source>
</evidence>
<dbReference type="Pfam" id="PF01039">
    <property type="entry name" value="Carboxyl_trans"/>
    <property type="match status" value="1"/>
</dbReference>
<evidence type="ECO:0000256" key="6">
    <source>
        <dbReference type="ARBA" id="ARBA00022771"/>
    </source>
</evidence>
<protein>
    <recommendedName>
        <fullName evidence="13">Acetyl-coenzyme A carboxylase carboxyl transferase subunit beta</fullName>
        <shortName evidence="13">ACCase subunit beta</shortName>
        <shortName evidence="13">Acetyl-CoA carboxylase carboxyltransferase subunit beta</shortName>
        <ecNumber evidence="13">2.1.3.15</ecNumber>
    </recommendedName>
</protein>
<keyword evidence="13" id="KW-0963">Cytoplasm</keyword>
<dbReference type="InterPro" id="IPR034733">
    <property type="entry name" value="AcCoA_carboxyl_beta"/>
</dbReference>
<dbReference type="Pfam" id="PF17848">
    <property type="entry name" value="Zn_ribbon_ACC"/>
    <property type="match status" value="1"/>
</dbReference>
<feature type="domain" description="CoA carboxyltransferase N-terminal" evidence="14">
    <location>
        <begin position="35"/>
        <end position="287"/>
    </location>
</feature>
<dbReference type="GO" id="GO:2001295">
    <property type="term" value="P:malonyl-CoA biosynthetic process"/>
    <property type="evidence" value="ECO:0007669"/>
    <property type="project" value="UniProtKB-UniRule"/>
</dbReference>
<comment type="subunit">
    <text evidence="13">Acetyl-CoA carboxylase is a heterohexamer composed of biotin carboxyl carrier protein (AccB), biotin carboxylase (AccC) and two subunits each of ACCase subunit alpha (AccA) and ACCase subunit beta (AccD).</text>
</comment>
<keyword evidence="7 13" id="KW-0276">Fatty acid metabolism</keyword>
<dbReference type="InterPro" id="IPR011762">
    <property type="entry name" value="COA_CT_N"/>
</dbReference>
<keyword evidence="3 13" id="KW-0808">Transferase</keyword>
<evidence type="ECO:0000256" key="5">
    <source>
        <dbReference type="ARBA" id="ARBA00022741"/>
    </source>
</evidence>
<evidence type="ECO:0000259" key="14">
    <source>
        <dbReference type="PROSITE" id="PS50980"/>
    </source>
</evidence>
<dbReference type="PANTHER" id="PTHR42995">
    <property type="entry name" value="ACETYL-COENZYME A CARBOXYLASE CARBOXYL TRANSFERASE SUBUNIT BETA, CHLOROPLASTIC"/>
    <property type="match status" value="1"/>
</dbReference>
<comment type="similarity">
    <text evidence="13">Belongs to the AccD/PCCB family.</text>
</comment>
<evidence type="ECO:0000256" key="2">
    <source>
        <dbReference type="ARBA" id="ARBA00022516"/>
    </source>
</evidence>
<dbReference type="InterPro" id="IPR029045">
    <property type="entry name" value="ClpP/crotonase-like_dom_sf"/>
</dbReference>
<feature type="binding site" evidence="13">
    <location>
        <position position="58"/>
    </location>
    <ligand>
        <name>Zn(2+)</name>
        <dbReference type="ChEBI" id="CHEBI:29105"/>
    </ligand>
</feature>
<name>A0A6J4R4C0_9ACTN</name>
<evidence type="ECO:0000256" key="10">
    <source>
        <dbReference type="ARBA" id="ARBA00023098"/>
    </source>
</evidence>
<keyword evidence="11 13" id="KW-0275">Fatty acid biosynthesis</keyword>
<dbReference type="GO" id="GO:0009317">
    <property type="term" value="C:acetyl-CoA carboxylase complex"/>
    <property type="evidence" value="ECO:0007669"/>
    <property type="project" value="InterPro"/>
</dbReference>
<dbReference type="NCBIfam" id="TIGR00515">
    <property type="entry name" value="accD"/>
    <property type="match status" value="1"/>
</dbReference>